<dbReference type="EMBL" id="DXEW01000023">
    <property type="protein sequence ID" value="HIX50495.1"/>
    <property type="molecule type" value="Genomic_DNA"/>
</dbReference>
<dbReference type="GO" id="GO:0045493">
    <property type="term" value="P:xylan catabolic process"/>
    <property type="evidence" value="ECO:0007669"/>
    <property type="project" value="UniProtKB-KW"/>
</dbReference>
<evidence type="ECO:0000256" key="4">
    <source>
        <dbReference type="ARBA" id="ARBA00023277"/>
    </source>
</evidence>
<evidence type="ECO:0000256" key="3">
    <source>
        <dbReference type="ARBA" id="ARBA00022801"/>
    </source>
</evidence>
<evidence type="ECO:0000256" key="6">
    <source>
        <dbReference type="PIRSR" id="PIRSR606710-2"/>
    </source>
</evidence>
<comment type="caution">
    <text evidence="8">The sequence shown here is derived from an EMBL/GenBank/DDBJ whole genome shotgun (WGS) entry which is preliminary data.</text>
</comment>
<dbReference type="CDD" id="cd18620">
    <property type="entry name" value="GH43_XylA-like"/>
    <property type="match status" value="1"/>
</dbReference>
<comment type="similarity">
    <text evidence="1 7">Belongs to the glycosyl hydrolase 43 family.</text>
</comment>
<organism evidence="8 9">
    <name type="scientific">Candidatus Borkfalkia faecavium</name>
    <dbReference type="NCBI Taxonomy" id="2838508"/>
    <lineage>
        <taxon>Bacteria</taxon>
        <taxon>Bacillati</taxon>
        <taxon>Bacillota</taxon>
        <taxon>Clostridia</taxon>
        <taxon>Christensenellales</taxon>
        <taxon>Christensenellaceae</taxon>
        <taxon>Candidatus Borkfalkia</taxon>
    </lineage>
</organism>
<dbReference type="Gene3D" id="2.60.120.260">
    <property type="entry name" value="Galactose-binding domain-like"/>
    <property type="match status" value="1"/>
</dbReference>
<dbReference type="InterPro" id="IPR006710">
    <property type="entry name" value="Glyco_hydro_43"/>
</dbReference>
<accession>A0A9D1W0N9</accession>
<dbReference type="AlphaFoldDB" id="A0A9D1W0N9"/>
<feature type="site" description="Important for catalytic activity, responsible for pKa modulation of the active site Glu and correct orientation of both the proton donor and substrate" evidence="6">
    <location>
        <position position="144"/>
    </location>
</feature>
<dbReference type="GO" id="GO:0004553">
    <property type="term" value="F:hydrolase activity, hydrolyzing O-glycosyl compounds"/>
    <property type="evidence" value="ECO:0007669"/>
    <property type="project" value="InterPro"/>
</dbReference>
<dbReference type="InterPro" id="IPR023296">
    <property type="entry name" value="Glyco_hydro_beta-prop_sf"/>
</dbReference>
<keyword evidence="5 7" id="KW-0326">Glycosidase</keyword>
<evidence type="ECO:0000256" key="7">
    <source>
        <dbReference type="RuleBase" id="RU361187"/>
    </source>
</evidence>
<keyword evidence="2" id="KW-0858">Xylan degradation</keyword>
<dbReference type="InterPro" id="IPR052176">
    <property type="entry name" value="Glycosyl_Hydrlase_43_Enz"/>
</dbReference>
<evidence type="ECO:0000256" key="1">
    <source>
        <dbReference type="ARBA" id="ARBA00009865"/>
    </source>
</evidence>
<dbReference type="Proteomes" id="UP000886847">
    <property type="component" value="Unassembled WGS sequence"/>
</dbReference>
<dbReference type="PANTHER" id="PTHR43772:SF2">
    <property type="entry name" value="PUTATIVE (AFU_ORTHOLOGUE AFUA_2G04480)-RELATED"/>
    <property type="match status" value="1"/>
</dbReference>
<dbReference type="Gene3D" id="2.115.10.20">
    <property type="entry name" value="Glycosyl hydrolase domain, family 43"/>
    <property type="match status" value="1"/>
</dbReference>
<reference evidence="8" key="2">
    <citation type="submission" date="2021-04" db="EMBL/GenBank/DDBJ databases">
        <authorList>
            <person name="Gilroy R."/>
        </authorList>
    </citation>
    <scope>NUCLEOTIDE SEQUENCE</scope>
    <source>
        <strain evidence="8">2189</strain>
    </source>
</reference>
<evidence type="ECO:0000313" key="8">
    <source>
        <dbReference type="EMBL" id="HIX50495.1"/>
    </source>
</evidence>
<dbReference type="Pfam" id="PF04616">
    <property type="entry name" value="Glyco_hydro_43"/>
    <property type="match status" value="1"/>
</dbReference>
<evidence type="ECO:0000313" key="9">
    <source>
        <dbReference type="Proteomes" id="UP000886847"/>
    </source>
</evidence>
<dbReference type="CDD" id="cd04084">
    <property type="entry name" value="CBM6_xylanase-like"/>
    <property type="match status" value="1"/>
</dbReference>
<name>A0A9D1W0N9_9FIRM</name>
<evidence type="ECO:0000256" key="5">
    <source>
        <dbReference type="ARBA" id="ARBA00023295"/>
    </source>
</evidence>
<protein>
    <submittedName>
        <fullName evidence="8">Family 43 glycosylhydrolase</fullName>
    </submittedName>
</protein>
<gene>
    <name evidence="8" type="ORF">H9851_04365</name>
</gene>
<keyword evidence="2" id="KW-0624">Polysaccharide degradation</keyword>
<keyword evidence="3 7" id="KW-0378">Hydrolase</keyword>
<reference evidence="8" key="1">
    <citation type="journal article" date="2021" name="PeerJ">
        <title>Extensive microbial diversity within the chicken gut microbiome revealed by metagenomics and culture.</title>
        <authorList>
            <person name="Gilroy R."/>
            <person name="Ravi A."/>
            <person name="Getino M."/>
            <person name="Pursley I."/>
            <person name="Horton D.L."/>
            <person name="Alikhan N.F."/>
            <person name="Baker D."/>
            <person name="Gharbi K."/>
            <person name="Hall N."/>
            <person name="Watson M."/>
            <person name="Adriaenssens E.M."/>
            <person name="Foster-Nyarko E."/>
            <person name="Jarju S."/>
            <person name="Secka A."/>
            <person name="Antonio M."/>
            <person name="Oren A."/>
            <person name="Chaudhuri R.R."/>
            <person name="La Ragione R."/>
            <person name="Hildebrand F."/>
            <person name="Pallen M.J."/>
        </authorList>
    </citation>
    <scope>NUCLEOTIDE SEQUENCE</scope>
    <source>
        <strain evidence="8">2189</strain>
    </source>
</reference>
<evidence type="ECO:0000256" key="2">
    <source>
        <dbReference type="ARBA" id="ARBA00022651"/>
    </source>
</evidence>
<sequence>MKNQAVNPYMPSWEYVPDGEPHVFGDRVYVYGSHDQFDGVSFCLLDYVCWSAPVDDLSDWRFEGTIYRRDQDPDGRPGMMNAMYAPDVCRGADGRYYLYYFLGYRGLICVAVCDTPAGKYEYYGHVKYADGTLLGKKDEPLQFDPGVFVDEDGKIYLYTGFGPVNYPRILLGGHKPSPHGAMGFELEPDMLTIKSGPAYIGVLGKTDGVGTPYEGHEFFEASSMRKFGGKYYFIYSAFGGHELCWAVSDKPLEGFRFGGTLVSNGDIGMPGVNDVAGALNVTGNTHGSVVEIGGKYYVFYHRHTNRHAFSRQACAEQIAFENGSFSQAEMTSCGLNGGPLKAEGEYGAYIACNLYSERGNYFSGVLKKGKGKRPYFTQSGKDREEAGDQYIANFCDGSTAGFKYFDFEGCNRVGVTMRGRAMGKMVVRDRRDGSPVAEIPVSCAQGTQTFYAPLHIEKGVKPLYFTFCGKGKPDFVSISLSTVSEQ</sequence>
<dbReference type="SUPFAM" id="SSF75005">
    <property type="entry name" value="Arabinanase/levansucrase/invertase"/>
    <property type="match status" value="1"/>
</dbReference>
<keyword evidence="4" id="KW-0119">Carbohydrate metabolism</keyword>
<dbReference type="PANTHER" id="PTHR43772">
    <property type="entry name" value="ENDO-1,4-BETA-XYLANASE"/>
    <property type="match status" value="1"/>
</dbReference>
<proteinExistence type="inferred from homology"/>